<accession>A0AAV1XN64</accession>
<protein>
    <submittedName>
        <fullName evidence="1">Uncharacterized protein</fullName>
    </submittedName>
</protein>
<evidence type="ECO:0000313" key="2">
    <source>
        <dbReference type="Proteomes" id="UP001497480"/>
    </source>
</evidence>
<proteinExistence type="predicted"/>
<evidence type="ECO:0000313" key="1">
    <source>
        <dbReference type="EMBL" id="CAL0323180.1"/>
    </source>
</evidence>
<keyword evidence="2" id="KW-1185">Reference proteome</keyword>
<dbReference type="EMBL" id="CAXHTB010000017">
    <property type="protein sequence ID" value="CAL0323180.1"/>
    <property type="molecule type" value="Genomic_DNA"/>
</dbReference>
<sequence length="149" mass="16409">MAHGQASDLHLPQVPSVLIQSNLYLKRISCVENREANMVAAVGSGDAAYSRMISPGHVGHFQTLSSSRQFHNNNAAFRSFPTSAMIGISNNALMPESNPLQDTQEKSEFPFSMMDNGSCSDIWSSAMQPSRTSFYSSSENVLDRLRYIT</sequence>
<organism evidence="1 2">
    <name type="scientific">Lupinus luteus</name>
    <name type="common">European yellow lupine</name>
    <dbReference type="NCBI Taxonomy" id="3873"/>
    <lineage>
        <taxon>Eukaryota</taxon>
        <taxon>Viridiplantae</taxon>
        <taxon>Streptophyta</taxon>
        <taxon>Embryophyta</taxon>
        <taxon>Tracheophyta</taxon>
        <taxon>Spermatophyta</taxon>
        <taxon>Magnoliopsida</taxon>
        <taxon>eudicotyledons</taxon>
        <taxon>Gunneridae</taxon>
        <taxon>Pentapetalae</taxon>
        <taxon>rosids</taxon>
        <taxon>fabids</taxon>
        <taxon>Fabales</taxon>
        <taxon>Fabaceae</taxon>
        <taxon>Papilionoideae</taxon>
        <taxon>50 kb inversion clade</taxon>
        <taxon>genistoids sensu lato</taxon>
        <taxon>core genistoids</taxon>
        <taxon>Genisteae</taxon>
        <taxon>Lupinus</taxon>
    </lineage>
</organism>
<gene>
    <name evidence="1" type="ORF">LLUT_LOCUS24240</name>
</gene>
<dbReference type="AlphaFoldDB" id="A0AAV1XN64"/>
<dbReference type="Proteomes" id="UP001497480">
    <property type="component" value="Unassembled WGS sequence"/>
</dbReference>
<reference evidence="1 2" key="1">
    <citation type="submission" date="2024-03" db="EMBL/GenBank/DDBJ databases">
        <authorList>
            <person name="Martinez-Hernandez J."/>
        </authorList>
    </citation>
    <scope>NUCLEOTIDE SEQUENCE [LARGE SCALE GENOMIC DNA]</scope>
</reference>
<comment type="caution">
    <text evidence="1">The sequence shown here is derived from an EMBL/GenBank/DDBJ whole genome shotgun (WGS) entry which is preliminary data.</text>
</comment>
<name>A0AAV1XN64_LUPLU</name>